<dbReference type="AlphaFoldDB" id="A0A387BRI5"/>
<dbReference type="SUPFAM" id="SSF52540">
    <property type="entry name" value="P-loop containing nucleoside triphosphate hydrolases"/>
    <property type="match status" value="1"/>
</dbReference>
<evidence type="ECO:0000256" key="1">
    <source>
        <dbReference type="ARBA" id="ARBA00004202"/>
    </source>
</evidence>
<dbReference type="GO" id="GO:0016887">
    <property type="term" value="F:ATP hydrolysis activity"/>
    <property type="evidence" value="ECO:0007669"/>
    <property type="project" value="InterPro"/>
</dbReference>
<feature type="domain" description="ABC transporter" evidence="8">
    <location>
        <begin position="4"/>
        <end position="252"/>
    </location>
</feature>
<evidence type="ECO:0000256" key="3">
    <source>
        <dbReference type="ARBA" id="ARBA00022448"/>
    </source>
</evidence>
<dbReference type="GO" id="GO:0015833">
    <property type="term" value="P:peptide transport"/>
    <property type="evidence" value="ECO:0007669"/>
    <property type="project" value="InterPro"/>
</dbReference>
<dbReference type="Gene3D" id="3.40.50.300">
    <property type="entry name" value="P-loop containing nucleotide triphosphate hydrolases"/>
    <property type="match status" value="1"/>
</dbReference>
<dbReference type="Pfam" id="PF08352">
    <property type="entry name" value="oligo_HPY"/>
    <property type="match status" value="1"/>
</dbReference>
<comment type="subcellular location">
    <subcellularLocation>
        <location evidence="1">Cell membrane</location>
        <topology evidence="1">Peripheral membrane protein</topology>
    </subcellularLocation>
</comment>
<dbReference type="FunFam" id="3.40.50.300:FF:000016">
    <property type="entry name" value="Oligopeptide ABC transporter ATP-binding component"/>
    <property type="match status" value="1"/>
</dbReference>
<name>A0A387BRI5_9MICO</name>
<dbReference type="OrthoDB" id="9809030at2"/>
<dbReference type="EMBL" id="CP032624">
    <property type="protein sequence ID" value="AYG05192.1"/>
    <property type="molecule type" value="Genomic_DNA"/>
</dbReference>
<evidence type="ECO:0000256" key="2">
    <source>
        <dbReference type="ARBA" id="ARBA00005417"/>
    </source>
</evidence>
<dbReference type="CDD" id="cd03257">
    <property type="entry name" value="ABC_NikE_OppD_transporters"/>
    <property type="match status" value="1"/>
</dbReference>
<dbReference type="PROSITE" id="PS00211">
    <property type="entry name" value="ABC_TRANSPORTER_1"/>
    <property type="match status" value="1"/>
</dbReference>
<sequence>MLSVRDLAVSFRRDGRETRAVRGVDLDLHSGRTLVLLGESGSGKSVTSNAILGLHSRSATISGAIELDGVDLTRLDEDRLRRLRGGTIGTVPQDPSAALDPLRRVGDQIAEVVRLHGDGVQRSRARAAALDLLAQVGIVEPARTARSLPFELSGGMRQRVAIAIAIARRPRVLIADEPTTALDVTVQAQILELFAALQRELDLAILLVTHDVGVARMLGHDVAVMYAGRVVERGPVERVLLAPRHPYTAGLLAAMPSPQHPRGRLPVIPGLPPGPDDALADESCAFAPRCASAVSACTAHRPPLAGDAEGRAAACDVPAAAAHAVPSLVSGESAL</sequence>
<gene>
    <name evidence="9" type="ORF">D7I44_00820</name>
</gene>
<dbReference type="InterPro" id="IPR003593">
    <property type="entry name" value="AAA+_ATPase"/>
</dbReference>
<dbReference type="Proteomes" id="UP000275069">
    <property type="component" value="Chromosome"/>
</dbReference>
<dbReference type="InterPro" id="IPR050388">
    <property type="entry name" value="ABC_Ni/Peptide_Import"/>
</dbReference>
<evidence type="ECO:0000313" key="10">
    <source>
        <dbReference type="Proteomes" id="UP000275069"/>
    </source>
</evidence>
<dbReference type="PANTHER" id="PTHR43297:SF2">
    <property type="entry name" value="DIPEPTIDE TRANSPORT ATP-BINDING PROTEIN DPPD"/>
    <property type="match status" value="1"/>
</dbReference>
<dbReference type="InterPro" id="IPR027417">
    <property type="entry name" value="P-loop_NTPase"/>
</dbReference>
<dbReference type="InterPro" id="IPR013563">
    <property type="entry name" value="Oligopep_ABC_C"/>
</dbReference>
<dbReference type="KEGG" id="gry:D7I44_00820"/>
<dbReference type="SMART" id="SM00382">
    <property type="entry name" value="AAA"/>
    <property type="match status" value="1"/>
</dbReference>
<dbReference type="InterPro" id="IPR017871">
    <property type="entry name" value="ABC_transporter-like_CS"/>
</dbReference>
<dbReference type="NCBIfam" id="TIGR01727">
    <property type="entry name" value="oligo_HPY"/>
    <property type="match status" value="1"/>
</dbReference>
<keyword evidence="4" id="KW-1003">Cell membrane</keyword>
<keyword evidence="7" id="KW-0472">Membrane</keyword>
<evidence type="ECO:0000256" key="5">
    <source>
        <dbReference type="ARBA" id="ARBA00022741"/>
    </source>
</evidence>
<proteinExistence type="inferred from homology"/>
<accession>A0A387BRI5</accession>
<dbReference type="PANTHER" id="PTHR43297">
    <property type="entry name" value="OLIGOPEPTIDE TRANSPORT ATP-BINDING PROTEIN APPD"/>
    <property type="match status" value="1"/>
</dbReference>
<dbReference type="PROSITE" id="PS50893">
    <property type="entry name" value="ABC_TRANSPORTER_2"/>
    <property type="match status" value="1"/>
</dbReference>
<keyword evidence="10" id="KW-1185">Reference proteome</keyword>
<evidence type="ECO:0000313" key="9">
    <source>
        <dbReference type="EMBL" id="AYG05192.1"/>
    </source>
</evidence>
<evidence type="ECO:0000256" key="4">
    <source>
        <dbReference type="ARBA" id="ARBA00022475"/>
    </source>
</evidence>
<dbReference type="GO" id="GO:0005886">
    <property type="term" value="C:plasma membrane"/>
    <property type="evidence" value="ECO:0007669"/>
    <property type="project" value="UniProtKB-SubCell"/>
</dbReference>
<evidence type="ECO:0000259" key="8">
    <source>
        <dbReference type="PROSITE" id="PS50893"/>
    </source>
</evidence>
<dbReference type="InterPro" id="IPR003439">
    <property type="entry name" value="ABC_transporter-like_ATP-bd"/>
</dbReference>
<keyword evidence="3" id="KW-0813">Transport</keyword>
<comment type="similarity">
    <text evidence="2">Belongs to the ABC transporter superfamily.</text>
</comment>
<protein>
    <submittedName>
        <fullName evidence="9">ABC transporter ATP-binding protein</fullName>
    </submittedName>
</protein>
<evidence type="ECO:0000256" key="7">
    <source>
        <dbReference type="ARBA" id="ARBA00023136"/>
    </source>
</evidence>
<dbReference type="GO" id="GO:0005524">
    <property type="term" value="F:ATP binding"/>
    <property type="evidence" value="ECO:0007669"/>
    <property type="project" value="UniProtKB-KW"/>
</dbReference>
<keyword evidence="6 9" id="KW-0067">ATP-binding</keyword>
<organism evidence="9 10">
    <name type="scientific">Gryllotalpicola protaetiae</name>
    <dbReference type="NCBI Taxonomy" id="2419771"/>
    <lineage>
        <taxon>Bacteria</taxon>
        <taxon>Bacillati</taxon>
        <taxon>Actinomycetota</taxon>
        <taxon>Actinomycetes</taxon>
        <taxon>Micrococcales</taxon>
        <taxon>Microbacteriaceae</taxon>
        <taxon>Gryllotalpicola</taxon>
    </lineage>
</organism>
<dbReference type="Pfam" id="PF00005">
    <property type="entry name" value="ABC_tran"/>
    <property type="match status" value="1"/>
</dbReference>
<evidence type="ECO:0000256" key="6">
    <source>
        <dbReference type="ARBA" id="ARBA00022840"/>
    </source>
</evidence>
<reference evidence="9 10" key="1">
    <citation type="submission" date="2018-09" db="EMBL/GenBank/DDBJ databases">
        <title>Genome sequencing of strain 2DFW10M-5.</title>
        <authorList>
            <person name="Heo J."/>
            <person name="Kim S.-J."/>
            <person name="Kwon S.-W."/>
        </authorList>
    </citation>
    <scope>NUCLEOTIDE SEQUENCE [LARGE SCALE GENOMIC DNA]</scope>
    <source>
        <strain evidence="9 10">2DFW10M-5</strain>
    </source>
</reference>
<keyword evidence="5" id="KW-0547">Nucleotide-binding</keyword>